<keyword evidence="3" id="KW-1185">Reference proteome</keyword>
<organism evidence="2 3">
    <name type="scientific">Litoreibacter roseus</name>
    <dbReference type="NCBI Taxonomy" id="2601869"/>
    <lineage>
        <taxon>Bacteria</taxon>
        <taxon>Pseudomonadati</taxon>
        <taxon>Pseudomonadota</taxon>
        <taxon>Alphaproteobacteria</taxon>
        <taxon>Rhodobacterales</taxon>
        <taxon>Roseobacteraceae</taxon>
        <taxon>Litoreibacter</taxon>
    </lineage>
</organism>
<sequence length="165" mass="18681">MTARTLGEAEHAVFDQVIVETKRGTRGRYWTYIRTGLIVVSDDALTGDRPRAVIIPLAPDWSIRIATAQRLRRVWRGQTPRALFTLQRRKRIARALRTDDARQASARLRDIAVAYFGARRVAAEPWKTSALKAQVARLAAYGRTLVSDGYRQLLRGKSAARLPRK</sequence>
<dbReference type="Pfam" id="PF10074">
    <property type="entry name" value="RovC_DNA-bd"/>
    <property type="match status" value="1"/>
</dbReference>
<proteinExistence type="predicted"/>
<accession>A0A6N6JKJ9</accession>
<evidence type="ECO:0000313" key="3">
    <source>
        <dbReference type="Proteomes" id="UP000436822"/>
    </source>
</evidence>
<dbReference type="OrthoDB" id="7772848at2"/>
<comment type="caution">
    <text evidence="2">The sequence shown here is derived from an EMBL/GenBank/DDBJ whole genome shotgun (WGS) entry which is preliminary data.</text>
</comment>
<dbReference type="InterPro" id="IPR018754">
    <property type="entry name" value="RovC-like_DNA-bd"/>
</dbReference>
<evidence type="ECO:0000259" key="1">
    <source>
        <dbReference type="Pfam" id="PF10074"/>
    </source>
</evidence>
<reference evidence="2 3" key="1">
    <citation type="submission" date="2019-12" db="EMBL/GenBank/DDBJ databases">
        <title>Litoreibacter badius sp. nov., a novel bacteriochlorophyll a-containing bacterium in the genus Litoreibacter.</title>
        <authorList>
            <person name="Kanamuro M."/>
            <person name="Takabe Y."/>
            <person name="Mori K."/>
            <person name="Takaichi S."/>
            <person name="Hanada S."/>
        </authorList>
    </citation>
    <scope>NUCLEOTIDE SEQUENCE [LARGE SCALE GENOMIC DNA]</scope>
    <source>
        <strain evidence="2 3">K6</strain>
    </source>
</reference>
<dbReference type="EMBL" id="BLJE01000005">
    <property type="protein sequence ID" value="GFE66565.1"/>
    <property type="molecule type" value="Genomic_DNA"/>
</dbReference>
<dbReference type="Proteomes" id="UP000436822">
    <property type="component" value="Unassembled WGS sequence"/>
</dbReference>
<name>A0A6N6JKJ9_9RHOB</name>
<gene>
    <name evidence="2" type="ORF">KIN_36390</name>
</gene>
<feature type="domain" description="T6SS Transcription factor RovC-like DNA binding" evidence="1">
    <location>
        <begin position="54"/>
        <end position="155"/>
    </location>
</feature>
<evidence type="ECO:0000313" key="2">
    <source>
        <dbReference type="EMBL" id="GFE66565.1"/>
    </source>
</evidence>
<dbReference type="RefSeq" id="WP_159809726.1">
    <property type="nucleotide sequence ID" value="NZ_BLJE01000005.1"/>
</dbReference>
<protein>
    <recommendedName>
        <fullName evidence="1">T6SS Transcription factor RovC-like DNA binding domain-containing protein</fullName>
    </recommendedName>
</protein>
<dbReference type="AlphaFoldDB" id="A0A6N6JKJ9"/>